<comment type="caution">
    <text evidence="2">The sequence shown here is derived from an EMBL/GenBank/DDBJ whole genome shotgun (WGS) entry which is preliminary data.</text>
</comment>
<evidence type="ECO:0000313" key="2">
    <source>
        <dbReference type="EMBL" id="KAK9730191.1"/>
    </source>
</evidence>
<name>A0AAW1L8F5_POPJA</name>
<organism evidence="2 3">
    <name type="scientific">Popillia japonica</name>
    <name type="common">Japanese beetle</name>
    <dbReference type="NCBI Taxonomy" id="7064"/>
    <lineage>
        <taxon>Eukaryota</taxon>
        <taxon>Metazoa</taxon>
        <taxon>Ecdysozoa</taxon>
        <taxon>Arthropoda</taxon>
        <taxon>Hexapoda</taxon>
        <taxon>Insecta</taxon>
        <taxon>Pterygota</taxon>
        <taxon>Neoptera</taxon>
        <taxon>Endopterygota</taxon>
        <taxon>Coleoptera</taxon>
        <taxon>Polyphaga</taxon>
        <taxon>Scarabaeiformia</taxon>
        <taxon>Scarabaeidae</taxon>
        <taxon>Rutelinae</taxon>
        <taxon>Popillia</taxon>
    </lineage>
</organism>
<keyword evidence="3" id="KW-1185">Reference proteome</keyword>
<evidence type="ECO:0000313" key="3">
    <source>
        <dbReference type="Proteomes" id="UP001458880"/>
    </source>
</evidence>
<reference evidence="2" key="1">
    <citation type="submission" date="2023-05" db="EMBL/GenBank/DDBJ databases">
        <authorList>
            <person name="Nardi F."/>
            <person name="Carapelli A."/>
            <person name="Cucini C."/>
        </authorList>
    </citation>
    <scope>NUCLEOTIDE SEQUENCE</scope>
    <source>
        <strain evidence="2">DMR45628</strain>
        <tissue evidence="2">Testes</tissue>
    </source>
</reference>
<dbReference type="Proteomes" id="UP001458880">
    <property type="component" value="Unassembled WGS sequence"/>
</dbReference>
<protein>
    <submittedName>
        <fullName evidence="2">Uncharacterized protein</fullName>
    </submittedName>
</protein>
<dbReference type="EMBL" id="JASPKY010000151">
    <property type="protein sequence ID" value="KAK9730190.1"/>
    <property type="molecule type" value="Genomic_DNA"/>
</dbReference>
<dbReference type="AlphaFoldDB" id="A0AAW1L8F5"/>
<evidence type="ECO:0000313" key="1">
    <source>
        <dbReference type="EMBL" id="KAK9730190.1"/>
    </source>
</evidence>
<proteinExistence type="predicted"/>
<sequence>MANFPQSFRKLFKLNKEYNEASTSIMESFTSVTVNTSFHDEISKVLQDNSGRRRKQEAPKKKDDFLVKLGLVYTKPKKRNHSKRSCVVCYPHKPSQSTIPEERYCKLHCPKCLNKNKGSSDQDLYGEASSVHSKKISKKALKKKAKKDLKQISKKLAKLARDEYLRRALVENTRMIKHKRAMWDLERCLKKLKF</sequence>
<dbReference type="EMBL" id="JASPKY010000151">
    <property type="protein sequence ID" value="KAK9730191.1"/>
    <property type="molecule type" value="Genomic_DNA"/>
</dbReference>
<accession>A0AAW1L8F5</accession>
<gene>
    <name evidence="2" type="ORF">QE152_g15402</name>
    <name evidence="1" type="ORF">QE152_g15403</name>
</gene>
<reference evidence="2 3" key="2">
    <citation type="journal article" date="2024" name="BMC Genomics">
        <title>De novo assembly and annotation of Popillia japonica's genome with initial clues to its potential as an invasive pest.</title>
        <authorList>
            <person name="Cucini C."/>
            <person name="Boschi S."/>
            <person name="Funari R."/>
            <person name="Cardaioli E."/>
            <person name="Iannotti N."/>
            <person name="Marturano G."/>
            <person name="Paoli F."/>
            <person name="Bruttini M."/>
            <person name="Carapelli A."/>
            <person name="Frati F."/>
            <person name="Nardi F."/>
        </authorList>
    </citation>
    <scope>NUCLEOTIDE SEQUENCE [LARGE SCALE GENOMIC DNA]</scope>
    <source>
        <strain evidence="2">DMR45628</strain>
    </source>
</reference>